<reference evidence="3 4" key="1">
    <citation type="journal article" date="2018" name="MBio">
        <title>Comparative Genomics Reveals the Core Gene Toolbox for the Fungus-Insect Symbiosis.</title>
        <authorList>
            <person name="Wang Y."/>
            <person name="Stata M."/>
            <person name="Wang W."/>
            <person name="Stajich J.E."/>
            <person name="White M.M."/>
            <person name="Moncalvo J.M."/>
        </authorList>
    </citation>
    <scope>NUCLEOTIDE SEQUENCE [LARGE SCALE GENOMIC DNA]</scope>
    <source>
        <strain evidence="3 4">SC-DP-2</strain>
    </source>
</reference>
<gene>
    <name evidence="3" type="ORF">BB560_006147</name>
</gene>
<feature type="region of interest" description="Disordered" evidence="2">
    <location>
        <begin position="388"/>
        <end position="414"/>
    </location>
</feature>
<dbReference type="Proteomes" id="UP000245609">
    <property type="component" value="Unassembled WGS sequence"/>
</dbReference>
<feature type="compositionally biased region" description="Polar residues" evidence="2">
    <location>
        <begin position="711"/>
        <end position="723"/>
    </location>
</feature>
<feature type="non-terminal residue" evidence="3">
    <location>
        <position position="1"/>
    </location>
</feature>
<feature type="coiled-coil region" evidence="1">
    <location>
        <begin position="622"/>
        <end position="691"/>
    </location>
</feature>
<feature type="compositionally biased region" description="Polar residues" evidence="2">
    <location>
        <begin position="733"/>
        <end position="762"/>
    </location>
</feature>
<keyword evidence="1" id="KW-0175">Coiled coil</keyword>
<feature type="region of interest" description="Disordered" evidence="2">
    <location>
        <begin position="447"/>
        <end position="498"/>
    </location>
</feature>
<dbReference type="AlphaFoldDB" id="A0A2T9YFX1"/>
<name>A0A2T9YFX1_9FUNG</name>
<sequence length="1061" mass="118353">SSYILLGNITSELISTHTYPTCQHNKADHPTPSEIETQRVIFNSQLAKYKKEFSASYEREMDPVWQITQLLLKSIQRIEAMRVRLFTKGCHSNRQQFIQSIKDKTLPFSEYWAQSSEIMNNTSLSSEKIVEELDRLFSTHLDNVLDVSVSWSKTFLESYYGVAREFVRELETILGECITMCDRRALGLKYPPPLNLRPQLEAARLSISHLQPSLNERIEKIQNILKDRNEMILDEVLEVQKMWKVDASISGKKAINLRIENANKKELKKKMKRIEYLQHTSVISWSMHEMERLLTGTDVAKVAVDCLELLVTEARILERAVGQVFSRKLHSTTHELCEQRQEIIDDFTEGLLTGREELAGIIGKLLLKEAWRILETNISLQRQNDLLSSKHKKGKSGNSSDDSKDPNPASENDEVDVANDSYFMPLANQSSLDGIQDEQLETLEPTESENLENAQKSTEGQNKLLIPEDENKQNQQDSNTESVPIPKDVENNTIDNSVDTCVHEDTNTLGNQNSLGDQKVASFQKDAILQPESSERGAPPTVKQTDNTNLTSNLDFKDKTDETVQGIKGLEIKEKTSTRTEDLKISETGVLGVKELESKSRSDLINLVLSLSTQKQSILTNTQDLHNQLRELSNSYKNTLKEVNEYFESLKSVQNELILQSKMAFSMELEAKKWKQAYNQLLSKYSSLNDEIKESLLVNQKPDDFAKSGDIHNTSNLSKQYSQAEPVAAPGQTRRSLSQKNVESTQNNTFNANEIGSNSNPLNKSAEVYLTKEFQSDNIDQSGSGPNGDSMNNNLYTGVNSAQFMELGSGSGPGVPLVSDRGLGSNAIGKELETINSPPRDIGLNPGYKGLVPNPSTAAPNLTMNRFGFGSFDNSSNNSTSGNNPSGSFGRFIEQQQDAGLVLNGNSLFNSSQVPLFAQNSAQVYPENNPVPGSWNSYLNNSLNSNLASQMMMYQFFPQNPQLSMFVQNAFSGQKVADFPQAGSTFAGQGGFPIGSQPKMNFQAENKGNDPQVENMGQSSDQFIKDVAFNKRIMKTEINQGDISGLNTGSRLNFNTSGTEI</sequence>
<dbReference type="OrthoDB" id="2148641at2759"/>
<evidence type="ECO:0000256" key="1">
    <source>
        <dbReference type="SAM" id="Coils"/>
    </source>
</evidence>
<feature type="region of interest" description="Disordered" evidence="2">
    <location>
        <begin position="707"/>
        <end position="762"/>
    </location>
</feature>
<protein>
    <submittedName>
        <fullName evidence="3">Uncharacterized protein</fullName>
    </submittedName>
</protein>
<feature type="compositionally biased region" description="Polar residues" evidence="2">
    <location>
        <begin position="451"/>
        <end position="461"/>
    </location>
</feature>
<organism evidence="3 4">
    <name type="scientific">Smittium megazygosporum</name>
    <dbReference type="NCBI Taxonomy" id="133381"/>
    <lineage>
        <taxon>Eukaryota</taxon>
        <taxon>Fungi</taxon>
        <taxon>Fungi incertae sedis</taxon>
        <taxon>Zoopagomycota</taxon>
        <taxon>Kickxellomycotina</taxon>
        <taxon>Harpellomycetes</taxon>
        <taxon>Harpellales</taxon>
        <taxon>Legeriomycetaceae</taxon>
        <taxon>Smittium</taxon>
    </lineage>
</organism>
<proteinExistence type="predicted"/>
<feature type="compositionally biased region" description="Polar residues" evidence="2">
    <location>
        <begin position="542"/>
        <end position="554"/>
    </location>
</feature>
<comment type="caution">
    <text evidence="3">The sequence shown here is derived from an EMBL/GenBank/DDBJ whole genome shotgun (WGS) entry which is preliminary data.</text>
</comment>
<feature type="region of interest" description="Disordered" evidence="2">
    <location>
        <begin position="528"/>
        <end position="554"/>
    </location>
</feature>
<evidence type="ECO:0000313" key="3">
    <source>
        <dbReference type="EMBL" id="PVU91174.1"/>
    </source>
</evidence>
<evidence type="ECO:0000313" key="4">
    <source>
        <dbReference type="Proteomes" id="UP000245609"/>
    </source>
</evidence>
<dbReference type="EMBL" id="MBFS01002893">
    <property type="protein sequence ID" value="PVU91174.1"/>
    <property type="molecule type" value="Genomic_DNA"/>
</dbReference>
<accession>A0A2T9YFX1</accession>
<keyword evidence="4" id="KW-1185">Reference proteome</keyword>
<feature type="compositionally biased region" description="Polar residues" evidence="2">
    <location>
        <begin position="473"/>
        <end position="482"/>
    </location>
</feature>
<evidence type="ECO:0000256" key="2">
    <source>
        <dbReference type="SAM" id="MobiDB-lite"/>
    </source>
</evidence>